<evidence type="ECO:0000313" key="1">
    <source>
        <dbReference type="EMBL" id="GIM72130.1"/>
    </source>
</evidence>
<dbReference type="AlphaFoldDB" id="A0A919VQS7"/>
<accession>A0A919VQS7</accession>
<reference evidence="1" key="1">
    <citation type="submission" date="2021-03" db="EMBL/GenBank/DDBJ databases">
        <title>Whole genome shotgun sequence of Actinoplanes consettensis NBRC 14913.</title>
        <authorList>
            <person name="Komaki H."/>
            <person name="Tamura T."/>
        </authorList>
    </citation>
    <scope>NUCLEOTIDE SEQUENCE</scope>
    <source>
        <strain evidence="1">NBRC 14913</strain>
    </source>
</reference>
<dbReference type="Proteomes" id="UP000680865">
    <property type="component" value="Unassembled WGS sequence"/>
</dbReference>
<comment type="caution">
    <text evidence="1">The sequence shown here is derived from an EMBL/GenBank/DDBJ whole genome shotgun (WGS) entry which is preliminary data.</text>
</comment>
<name>A0A919VQS7_9ACTN</name>
<protein>
    <submittedName>
        <fullName evidence="1">Uncharacterized protein</fullName>
    </submittedName>
</protein>
<keyword evidence="2" id="KW-1185">Reference proteome</keyword>
<organism evidence="1 2">
    <name type="scientific">Winogradskya consettensis</name>
    <dbReference type="NCBI Taxonomy" id="113560"/>
    <lineage>
        <taxon>Bacteria</taxon>
        <taxon>Bacillati</taxon>
        <taxon>Actinomycetota</taxon>
        <taxon>Actinomycetes</taxon>
        <taxon>Micromonosporales</taxon>
        <taxon>Micromonosporaceae</taxon>
        <taxon>Winogradskya</taxon>
    </lineage>
</organism>
<evidence type="ECO:0000313" key="2">
    <source>
        <dbReference type="Proteomes" id="UP000680865"/>
    </source>
</evidence>
<proteinExistence type="predicted"/>
<dbReference type="EMBL" id="BOQP01000011">
    <property type="protein sequence ID" value="GIM72130.1"/>
    <property type="molecule type" value="Genomic_DNA"/>
</dbReference>
<gene>
    <name evidence="1" type="ORF">Aco04nite_28850</name>
</gene>
<sequence>MVDPEIVFPALTLTLEGVRLSDGPAGQPEIAVLLGDPSARFPADLDYITRSFSLAQIRFPAANLARCSPSLTLQELRLR</sequence>